<dbReference type="InterPro" id="IPR000682">
    <property type="entry name" value="PCMT"/>
</dbReference>
<reference evidence="4 5" key="1">
    <citation type="submission" date="2020-01" db="EMBL/GenBank/DDBJ databases">
        <title>Sphingomonas sp. strain CSW-10.</title>
        <authorList>
            <person name="Chen W.-M."/>
        </authorList>
    </citation>
    <scope>NUCLEOTIDE SEQUENCE [LARGE SCALE GENOMIC DNA]</scope>
    <source>
        <strain evidence="4 5">CSW-10</strain>
    </source>
</reference>
<organism evidence="4 5">
    <name type="scientific">Sphingomonas lacunae</name>
    <dbReference type="NCBI Taxonomy" id="2698828"/>
    <lineage>
        <taxon>Bacteria</taxon>
        <taxon>Pseudomonadati</taxon>
        <taxon>Pseudomonadota</taxon>
        <taxon>Alphaproteobacteria</taxon>
        <taxon>Sphingomonadales</taxon>
        <taxon>Sphingomonadaceae</taxon>
        <taxon>Sphingomonas</taxon>
    </lineage>
</organism>
<dbReference type="KEGG" id="slan:GV829_04445"/>
<proteinExistence type="inferred from homology"/>
<evidence type="ECO:0000256" key="2">
    <source>
        <dbReference type="ARBA" id="ARBA00013346"/>
    </source>
</evidence>
<keyword evidence="4" id="KW-0808">Transferase</keyword>
<dbReference type="InterPro" id="IPR029063">
    <property type="entry name" value="SAM-dependent_MTases_sf"/>
</dbReference>
<evidence type="ECO:0000313" key="4">
    <source>
        <dbReference type="EMBL" id="QJQ31785.1"/>
    </source>
</evidence>
<dbReference type="Pfam" id="PF01135">
    <property type="entry name" value="PCMT"/>
    <property type="match status" value="1"/>
</dbReference>
<dbReference type="CDD" id="cd02440">
    <property type="entry name" value="AdoMet_MTases"/>
    <property type="match status" value="1"/>
</dbReference>
<dbReference type="SUPFAM" id="SSF53335">
    <property type="entry name" value="S-adenosyl-L-methionine-dependent methyltransferases"/>
    <property type="match status" value="1"/>
</dbReference>
<evidence type="ECO:0000256" key="3">
    <source>
        <dbReference type="ARBA" id="ARBA00030757"/>
    </source>
</evidence>
<evidence type="ECO:0000313" key="5">
    <source>
        <dbReference type="Proteomes" id="UP000503018"/>
    </source>
</evidence>
<dbReference type="PANTHER" id="PTHR11579:SF18">
    <property type="entry name" value="PROTEIN-L-ISOASPARTATE O-METHYLTRANSFERASE"/>
    <property type="match status" value="1"/>
</dbReference>
<dbReference type="AlphaFoldDB" id="A0A6M4ARV4"/>
<dbReference type="GO" id="GO:0004719">
    <property type="term" value="F:protein-L-isoaspartate (D-aspartate) O-methyltransferase activity"/>
    <property type="evidence" value="ECO:0007669"/>
    <property type="project" value="InterPro"/>
</dbReference>
<keyword evidence="4" id="KW-0489">Methyltransferase</keyword>
<dbReference type="Proteomes" id="UP000503018">
    <property type="component" value="Chromosome"/>
</dbReference>
<evidence type="ECO:0000256" key="1">
    <source>
        <dbReference type="ARBA" id="ARBA00005369"/>
    </source>
</evidence>
<accession>A0A6M4ARV4</accession>
<dbReference type="PANTHER" id="PTHR11579">
    <property type="entry name" value="PROTEIN-L-ISOASPARTATE O-METHYLTRANSFERASE"/>
    <property type="match status" value="1"/>
</dbReference>
<gene>
    <name evidence="4" type="ORF">GV829_04445</name>
</gene>
<keyword evidence="5" id="KW-1185">Reference proteome</keyword>
<comment type="similarity">
    <text evidence="1">Belongs to the methyltransferase superfamily. L-isoaspartyl/D-aspartyl protein methyltransferase family.</text>
</comment>
<dbReference type="RefSeq" id="WP_169944219.1">
    <property type="nucleotide sequence ID" value="NZ_CP053015.1"/>
</dbReference>
<dbReference type="GO" id="GO:0005737">
    <property type="term" value="C:cytoplasm"/>
    <property type="evidence" value="ECO:0007669"/>
    <property type="project" value="TreeGrafter"/>
</dbReference>
<name>A0A6M4ARV4_9SPHN</name>
<protein>
    <recommendedName>
        <fullName evidence="2">Protein-L-isoaspartate O-methyltransferase</fullName>
    </recommendedName>
    <alternativeName>
        <fullName evidence="3">Protein L-isoaspartyl methyltransferase</fullName>
    </alternativeName>
</protein>
<sequence length="226" mass="23046">MTAASVQAVSTDSTALRRAMVDSQLRTNEVNSPALIAAIVATPREAHAPETSRAGAYSDRALPLGGGRSLNPALTTARLIAELGNVTGRSVLLIGAATGYAAAILARLGARVTAVEESKALMDMARTALAGMAGVTLVEGQLSAGAPDLAPFDALIIDGAIEQLPAALLGQLAEGAPIVTGMNDGGVTRLGRAIYASASPSIRPLSFIDLECVRLPGFAPPERFSF</sequence>
<dbReference type="EMBL" id="CP053015">
    <property type="protein sequence ID" value="QJQ31785.1"/>
    <property type="molecule type" value="Genomic_DNA"/>
</dbReference>
<dbReference type="Gene3D" id="3.40.50.150">
    <property type="entry name" value="Vaccinia Virus protein VP39"/>
    <property type="match status" value="1"/>
</dbReference>
<dbReference type="GO" id="GO:0032259">
    <property type="term" value="P:methylation"/>
    <property type="evidence" value="ECO:0007669"/>
    <property type="project" value="UniProtKB-KW"/>
</dbReference>